<dbReference type="Proteomes" id="UP001177744">
    <property type="component" value="Unassembled WGS sequence"/>
</dbReference>
<evidence type="ECO:0000313" key="1">
    <source>
        <dbReference type="EMBL" id="KAK1340336.1"/>
    </source>
</evidence>
<accession>A0AA40LND6</accession>
<sequence>MQGSAWWTVSLGGSLWWWRYEGGPAPELGCRKTEPLRSTGSSLSPSLDFQSCQDNQVFPACRPLPDTVDIHGPSCASWLCPCR</sequence>
<evidence type="ECO:0000313" key="2">
    <source>
        <dbReference type="Proteomes" id="UP001177744"/>
    </source>
</evidence>
<comment type="caution">
    <text evidence="1">The sequence shown here is derived from an EMBL/GenBank/DDBJ whole genome shotgun (WGS) entry which is preliminary data.</text>
</comment>
<reference evidence="1" key="1">
    <citation type="submission" date="2023-06" db="EMBL/GenBank/DDBJ databases">
        <title>Reference genome for the Northern bat (Eptesicus nilssonii), a most northern bat species.</title>
        <authorList>
            <person name="Laine V.N."/>
            <person name="Pulliainen A.T."/>
            <person name="Lilley T.M."/>
        </authorList>
    </citation>
    <scope>NUCLEOTIDE SEQUENCE</scope>
    <source>
        <strain evidence="1">BLF_Eptnil</strain>
        <tissue evidence="1">Kidney</tissue>
    </source>
</reference>
<keyword evidence="2" id="KW-1185">Reference proteome</keyword>
<dbReference type="AlphaFoldDB" id="A0AA40LND6"/>
<name>A0AA40LND6_CNENI</name>
<gene>
    <name evidence="1" type="ORF">QTO34_018904</name>
</gene>
<protein>
    <submittedName>
        <fullName evidence="1">Uncharacterized protein</fullName>
    </submittedName>
</protein>
<organism evidence="1 2">
    <name type="scientific">Cnephaeus nilssonii</name>
    <name type="common">Northern bat</name>
    <name type="synonym">Eptesicus nilssonii</name>
    <dbReference type="NCBI Taxonomy" id="3371016"/>
    <lineage>
        <taxon>Eukaryota</taxon>
        <taxon>Metazoa</taxon>
        <taxon>Chordata</taxon>
        <taxon>Craniata</taxon>
        <taxon>Vertebrata</taxon>
        <taxon>Euteleostomi</taxon>
        <taxon>Mammalia</taxon>
        <taxon>Eutheria</taxon>
        <taxon>Laurasiatheria</taxon>
        <taxon>Chiroptera</taxon>
        <taxon>Yangochiroptera</taxon>
        <taxon>Vespertilionidae</taxon>
        <taxon>Cnephaeus</taxon>
    </lineage>
</organism>
<dbReference type="EMBL" id="JAULJE010000008">
    <property type="protein sequence ID" value="KAK1340336.1"/>
    <property type="molecule type" value="Genomic_DNA"/>
</dbReference>
<proteinExistence type="predicted"/>